<dbReference type="InterPro" id="IPR016181">
    <property type="entry name" value="Acyl_CoA_acyltransferase"/>
</dbReference>
<dbReference type="Proteomes" id="UP000249008">
    <property type="component" value="Chromosome 1"/>
</dbReference>
<gene>
    <name evidence="2" type="ORF">NCTC12112_00857</name>
</gene>
<dbReference type="GO" id="GO:0016747">
    <property type="term" value="F:acyltransferase activity, transferring groups other than amino-acyl groups"/>
    <property type="evidence" value="ECO:0007669"/>
    <property type="project" value="InterPro"/>
</dbReference>
<dbReference type="RefSeq" id="WP_005976489.1">
    <property type="nucleotide sequence ID" value="NZ_CABKNW010000001.1"/>
</dbReference>
<sequence>MEIRYALPNDLDGLLDLLKANHVNTIPEEEKKNGFVTTNITKEQLYNLMETEKGITVAADGDKIVGFALAGSWKFWQPWPLFTHMIEHLEEFKLDGEILTVENSYQYGPVCIDKEYRGTGIFEKLFALSLESMADHFPYMVTFINQINPRSYAAHTKKVGMTESGTFDWNNNHYWLMAIKTK</sequence>
<feature type="domain" description="N-acetyltransferase" evidence="1">
    <location>
        <begin position="1"/>
        <end position="182"/>
    </location>
</feature>
<protein>
    <recommendedName>
        <fullName evidence="1">N-acetyltransferase domain-containing protein</fullName>
    </recommendedName>
</protein>
<dbReference type="Gene3D" id="3.40.630.30">
    <property type="match status" value="1"/>
</dbReference>
<name>A0AAX2JBL3_9FUSO</name>
<evidence type="ECO:0000313" key="2">
    <source>
        <dbReference type="EMBL" id="SQJ00570.1"/>
    </source>
</evidence>
<accession>A0AAX2JBL3</accession>
<dbReference type="SUPFAM" id="SSF55729">
    <property type="entry name" value="Acyl-CoA N-acyltransferases (Nat)"/>
    <property type="match status" value="1"/>
</dbReference>
<dbReference type="KEGG" id="ful:C4N20_11500"/>
<dbReference type="AlphaFoldDB" id="A0AAX2JBL3"/>
<dbReference type="EMBL" id="LS483487">
    <property type="protein sequence ID" value="SQJ00570.1"/>
    <property type="molecule type" value="Genomic_DNA"/>
</dbReference>
<evidence type="ECO:0000259" key="1">
    <source>
        <dbReference type="PROSITE" id="PS51186"/>
    </source>
</evidence>
<dbReference type="InterPro" id="IPR000182">
    <property type="entry name" value="GNAT_dom"/>
</dbReference>
<dbReference type="GeneID" id="78455439"/>
<organism evidence="2 3">
    <name type="scientific">Fusobacterium ulcerans</name>
    <dbReference type="NCBI Taxonomy" id="861"/>
    <lineage>
        <taxon>Bacteria</taxon>
        <taxon>Fusobacteriati</taxon>
        <taxon>Fusobacteriota</taxon>
        <taxon>Fusobacteriia</taxon>
        <taxon>Fusobacteriales</taxon>
        <taxon>Fusobacteriaceae</taxon>
        <taxon>Fusobacterium</taxon>
    </lineage>
</organism>
<proteinExistence type="predicted"/>
<dbReference type="PROSITE" id="PS51186">
    <property type="entry name" value="GNAT"/>
    <property type="match status" value="1"/>
</dbReference>
<reference evidence="2 3" key="1">
    <citation type="submission" date="2018-06" db="EMBL/GenBank/DDBJ databases">
        <authorList>
            <consortium name="Pathogen Informatics"/>
            <person name="Doyle S."/>
        </authorList>
    </citation>
    <scope>NUCLEOTIDE SEQUENCE [LARGE SCALE GENOMIC DNA]</scope>
    <source>
        <strain evidence="2 3">NCTC12112</strain>
    </source>
</reference>
<evidence type="ECO:0000313" key="3">
    <source>
        <dbReference type="Proteomes" id="UP000249008"/>
    </source>
</evidence>